<dbReference type="EMBL" id="CP104013">
    <property type="protein sequence ID" value="UYP48661.1"/>
    <property type="molecule type" value="Genomic_DNA"/>
</dbReference>
<dbReference type="SUPFAM" id="SSF52283">
    <property type="entry name" value="Formate/glycerate dehydrogenase catalytic domain-like"/>
    <property type="match status" value="1"/>
</dbReference>
<keyword evidence="7" id="KW-1185">Reference proteome</keyword>
<dbReference type="PANTHER" id="PTHR10996">
    <property type="entry name" value="2-HYDROXYACID DEHYDROGENASE-RELATED"/>
    <property type="match status" value="1"/>
</dbReference>
<dbReference type="Proteomes" id="UP001208689">
    <property type="component" value="Chromosome"/>
</dbReference>
<dbReference type="GO" id="GO:0008863">
    <property type="term" value="F:formate dehydrogenase (NAD+) activity"/>
    <property type="evidence" value="ECO:0007669"/>
    <property type="project" value="UniProtKB-EC"/>
</dbReference>
<dbReference type="InterPro" id="IPR036291">
    <property type="entry name" value="NAD(P)-bd_dom_sf"/>
</dbReference>
<sequence length="379" mass="43087">MKSKANVYLASPVFYEISQNPMVSPDLQKKIEELFNELREIAEVTISPTRFPSEKELIETVQNNTIDFIGCHISHPITSFITQIPSVKGIATSTMGFNHIHMEPGVLVTHTPSVLDKTVADFTMALILSTLRNIVPLHNGLWAGNWIPGTKWDLDDQMNHSLDNMVVGIIGMGEIGREVVKRLIPWNVQILYFDLKRDEILENQLPNLYYESNIETIFAQSDVISLHIPLNAHTKGYVNAALLKKMKPQALLVNTARGGVVNFEDLLQLLELNEIAIHLAFDVYEPEPISPEILERFHKISKQHPELRFVFIPHNASSDANTRAKMSIMMLSDLILLAKSKNLQDLAPIHLIPPQKDLLQKNAIPPSKIRNYRIFQWWE</sequence>
<dbReference type="Pfam" id="PF02826">
    <property type="entry name" value="2-Hacid_dh_C"/>
    <property type="match status" value="1"/>
</dbReference>
<evidence type="ECO:0000259" key="5">
    <source>
        <dbReference type="Pfam" id="PF02826"/>
    </source>
</evidence>
<proteinExistence type="inferred from homology"/>
<evidence type="ECO:0000256" key="3">
    <source>
        <dbReference type="RuleBase" id="RU003719"/>
    </source>
</evidence>
<protein>
    <submittedName>
        <fullName evidence="6">Formate dehydrogenase, mitochondrial</fullName>
        <ecNumber evidence="6">1.17.1.9</ecNumber>
    </submittedName>
</protein>
<evidence type="ECO:0000313" key="7">
    <source>
        <dbReference type="Proteomes" id="UP001208689"/>
    </source>
</evidence>
<dbReference type="Pfam" id="PF00389">
    <property type="entry name" value="2-Hacid_dh"/>
    <property type="match status" value="1"/>
</dbReference>
<accession>A0ABY6I1I0</accession>
<keyword evidence="2" id="KW-0520">NAD</keyword>
<name>A0ABY6I1I0_9ARCH</name>
<dbReference type="InterPro" id="IPR006139">
    <property type="entry name" value="D-isomer_2_OHA_DH_cat_dom"/>
</dbReference>
<feature type="domain" description="D-isomer specific 2-hydroxyacid dehydrogenase NAD-binding" evidence="5">
    <location>
        <begin position="124"/>
        <end position="298"/>
    </location>
</feature>
<organism evidence="6 7">
    <name type="scientific">Candidatus Lokiarchaeum ossiferum</name>
    <dbReference type="NCBI Taxonomy" id="2951803"/>
    <lineage>
        <taxon>Archaea</taxon>
        <taxon>Promethearchaeati</taxon>
        <taxon>Promethearchaeota</taxon>
        <taxon>Promethearchaeia</taxon>
        <taxon>Promethearchaeales</taxon>
        <taxon>Promethearchaeaceae</taxon>
        <taxon>Candidatus Lokiarchaeum</taxon>
    </lineage>
</organism>
<gene>
    <name evidence="6" type="ORF">NEF87_004946</name>
</gene>
<dbReference type="EC" id="1.17.1.9" evidence="6"/>
<evidence type="ECO:0000256" key="1">
    <source>
        <dbReference type="ARBA" id="ARBA00023002"/>
    </source>
</evidence>
<dbReference type="InterPro" id="IPR006140">
    <property type="entry name" value="D-isomer_DH_NAD-bd"/>
</dbReference>
<evidence type="ECO:0000256" key="2">
    <source>
        <dbReference type="ARBA" id="ARBA00023027"/>
    </source>
</evidence>
<comment type="similarity">
    <text evidence="3">Belongs to the D-isomer specific 2-hydroxyacid dehydrogenase family.</text>
</comment>
<dbReference type="SUPFAM" id="SSF51735">
    <property type="entry name" value="NAD(P)-binding Rossmann-fold domains"/>
    <property type="match status" value="1"/>
</dbReference>
<dbReference type="PANTHER" id="PTHR10996:SF178">
    <property type="entry name" value="2-HYDROXYACID DEHYDROGENASE YGL185C-RELATED"/>
    <property type="match status" value="1"/>
</dbReference>
<evidence type="ECO:0000259" key="4">
    <source>
        <dbReference type="Pfam" id="PF00389"/>
    </source>
</evidence>
<reference evidence="6" key="1">
    <citation type="submission" date="2022-09" db="EMBL/GenBank/DDBJ databases">
        <title>Actin cytoskeleton and complex cell architecture in an #Asgard archaeon.</title>
        <authorList>
            <person name="Ponce Toledo R.I."/>
            <person name="Schleper C."/>
            <person name="Rodrigues Oliveira T."/>
            <person name="Wollweber F."/>
            <person name="Xu J."/>
            <person name="Rittmann S."/>
            <person name="Klingl A."/>
            <person name="Pilhofer M."/>
        </authorList>
    </citation>
    <scope>NUCLEOTIDE SEQUENCE</scope>
    <source>
        <strain evidence="6">B-35</strain>
    </source>
</reference>
<dbReference type="Gene3D" id="3.40.50.720">
    <property type="entry name" value="NAD(P)-binding Rossmann-like Domain"/>
    <property type="match status" value="2"/>
</dbReference>
<evidence type="ECO:0000313" key="6">
    <source>
        <dbReference type="EMBL" id="UYP48661.1"/>
    </source>
</evidence>
<feature type="domain" description="D-isomer specific 2-hydroxyacid dehydrogenase catalytic" evidence="4">
    <location>
        <begin position="28"/>
        <end position="343"/>
    </location>
</feature>
<keyword evidence="1 3" id="KW-0560">Oxidoreductase</keyword>
<dbReference type="InterPro" id="IPR050223">
    <property type="entry name" value="D-isomer_2-hydroxyacid_DH"/>
</dbReference>